<sequence length="221" mass="24672">MKEVIMLDIHLIWKAILVVLGGTLLLRIAGRKSISQMSLAQVVIMIGIGSLLVQPIAGESIWTTLFVGLILVVSLVVIEYMQIKADWIEKFITGRSKVLIKDGELQTDTLKKLRLTVDQLEMKLRQNQISKLSDVQEATLEPNGQVGFILKESSRPATNNDVHLLKQEVFALRQLIGSLSLNGQQYIPQSPVNGKNKEEGNDLFKEVALESHTIEPPRNLQ</sequence>
<reference evidence="9 10" key="1">
    <citation type="submission" date="2024-12" db="EMBL/GenBank/DDBJ databases">
        <authorList>
            <person name="Li X."/>
            <person name="Zhang D."/>
        </authorList>
    </citation>
    <scope>NUCLEOTIDE SEQUENCE [LARGE SCALE GENOMIC DNA]</scope>
    <source>
        <strain evidence="9 10">JCM19602</strain>
    </source>
</reference>
<evidence type="ECO:0000259" key="8">
    <source>
        <dbReference type="Pfam" id="PF04239"/>
    </source>
</evidence>
<dbReference type="InterPro" id="IPR023090">
    <property type="entry name" value="UPF0702_alpha/beta_dom_sf"/>
</dbReference>
<keyword evidence="5 7" id="KW-1133">Transmembrane helix</keyword>
<evidence type="ECO:0000256" key="1">
    <source>
        <dbReference type="ARBA" id="ARBA00004651"/>
    </source>
</evidence>
<keyword evidence="6 7" id="KW-0472">Membrane</keyword>
<dbReference type="InterPro" id="IPR007353">
    <property type="entry name" value="DUF421"/>
</dbReference>
<dbReference type="Proteomes" id="UP001628668">
    <property type="component" value="Unassembled WGS sequence"/>
</dbReference>
<accession>A0ABW8VSY5</accession>
<comment type="caution">
    <text evidence="9">The sequence shown here is derived from an EMBL/GenBank/DDBJ whole genome shotgun (WGS) entry which is preliminary data.</text>
</comment>
<dbReference type="Pfam" id="PF04239">
    <property type="entry name" value="DUF421"/>
    <property type="match status" value="1"/>
</dbReference>
<evidence type="ECO:0000256" key="6">
    <source>
        <dbReference type="ARBA" id="ARBA00023136"/>
    </source>
</evidence>
<dbReference type="PANTHER" id="PTHR34582:SF2">
    <property type="entry name" value="UPF0702 TRANSMEMBRANE PROTEIN YDFR"/>
    <property type="match status" value="1"/>
</dbReference>
<evidence type="ECO:0000256" key="5">
    <source>
        <dbReference type="ARBA" id="ARBA00022989"/>
    </source>
</evidence>
<comment type="similarity">
    <text evidence="2">Belongs to the UPF0702 family.</text>
</comment>
<proteinExistence type="inferred from homology"/>
<feature type="domain" description="YetF C-terminal" evidence="8">
    <location>
        <begin position="84"/>
        <end position="156"/>
    </location>
</feature>
<feature type="transmembrane region" description="Helical" evidence="7">
    <location>
        <begin position="62"/>
        <end position="81"/>
    </location>
</feature>
<dbReference type="Gene3D" id="3.30.240.20">
    <property type="entry name" value="bsu07140 like domains"/>
    <property type="match status" value="1"/>
</dbReference>
<evidence type="ECO:0000256" key="3">
    <source>
        <dbReference type="ARBA" id="ARBA00022475"/>
    </source>
</evidence>
<keyword evidence="4 7" id="KW-0812">Transmembrane</keyword>
<feature type="transmembrane region" description="Helical" evidence="7">
    <location>
        <begin position="12"/>
        <end position="30"/>
    </location>
</feature>
<dbReference type="PANTHER" id="PTHR34582">
    <property type="entry name" value="UPF0702 TRANSMEMBRANE PROTEIN YCAP"/>
    <property type="match status" value="1"/>
</dbReference>
<evidence type="ECO:0000256" key="7">
    <source>
        <dbReference type="SAM" id="Phobius"/>
    </source>
</evidence>
<name>A0ABW8VSY5_9BACI</name>
<protein>
    <submittedName>
        <fullName evidence="9">DUF421 domain-containing protein</fullName>
    </submittedName>
</protein>
<evidence type="ECO:0000313" key="10">
    <source>
        <dbReference type="Proteomes" id="UP001628668"/>
    </source>
</evidence>
<gene>
    <name evidence="9" type="ORF">ACKA06_17040</name>
</gene>
<comment type="subcellular location">
    <subcellularLocation>
        <location evidence="1">Cell membrane</location>
        <topology evidence="1">Multi-pass membrane protein</topology>
    </subcellularLocation>
</comment>
<organism evidence="9 10">
    <name type="scientific">Rossellomorea oryzaecorticis</name>
    <dbReference type="NCBI Taxonomy" id="1396505"/>
    <lineage>
        <taxon>Bacteria</taxon>
        <taxon>Bacillati</taxon>
        <taxon>Bacillota</taxon>
        <taxon>Bacilli</taxon>
        <taxon>Bacillales</taxon>
        <taxon>Bacillaceae</taxon>
        <taxon>Rossellomorea</taxon>
    </lineage>
</organism>
<evidence type="ECO:0000313" key="9">
    <source>
        <dbReference type="EMBL" id="MFL8938495.1"/>
    </source>
</evidence>
<keyword evidence="3" id="KW-1003">Cell membrane</keyword>
<dbReference type="EMBL" id="JBJOSA010000018">
    <property type="protein sequence ID" value="MFL8938495.1"/>
    <property type="molecule type" value="Genomic_DNA"/>
</dbReference>
<evidence type="ECO:0000256" key="4">
    <source>
        <dbReference type="ARBA" id="ARBA00022692"/>
    </source>
</evidence>
<keyword evidence="10" id="KW-1185">Reference proteome</keyword>
<evidence type="ECO:0000256" key="2">
    <source>
        <dbReference type="ARBA" id="ARBA00006448"/>
    </source>
</evidence>
<feature type="transmembrane region" description="Helical" evidence="7">
    <location>
        <begin position="37"/>
        <end position="56"/>
    </location>
</feature>
<dbReference type="RefSeq" id="WP_411160243.1">
    <property type="nucleotide sequence ID" value="NZ_JBJOSA010000018.1"/>
</dbReference>